<reference evidence="1" key="1">
    <citation type="submission" date="2023-04" db="EMBL/GenBank/DDBJ databases">
        <title>Candida boidinii NBRC 1967.</title>
        <authorList>
            <person name="Ichikawa N."/>
            <person name="Sato H."/>
            <person name="Tonouchi N."/>
        </authorList>
    </citation>
    <scope>NUCLEOTIDE SEQUENCE</scope>
    <source>
        <strain evidence="1">NBRC 1967</strain>
    </source>
</reference>
<comment type="caution">
    <text evidence="1">The sequence shown here is derived from an EMBL/GenBank/DDBJ whole genome shotgun (WGS) entry which is preliminary data.</text>
</comment>
<protein>
    <submittedName>
        <fullName evidence="1">Unnamed protein product</fullName>
    </submittedName>
</protein>
<evidence type="ECO:0000313" key="2">
    <source>
        <dbReference type="Proteomes" id="UP001165101"/>
    </source>
</evidence>
<sequence>MVCNVRYKKLEHGVQLNGRSMERNVGKDRLSSRWGLQDWTGLDLICIELALAECSLLDSVLVLVLVFVFVFVLKELPKPFCYITSNRPCAYSTSTAPVQHQYSTSTAPVQHQYRLQASRLC</sequence>
<dbReference type="EMBL" id="BSXV01000725">
    <property type="protein sequence ID" value="GME90363.1"/>
    <property type="molecule type" value="Genomic_DNA"/>
</dbReference>
<dbReference type="Proteomes" id="UP001165101">
    <property type="component" value="Unassembled WGS sequence"/>
</dbReference>
<keyword evidence="2" id="KW-1185">Reference proteome</keyword>
<proteinExistence type="predicted"/>
<organism evidence="1 2">
    <name type="scientific">Candida boidinii</name>
    <name type="common">Yeast</name>
    <dbReference type="NCBI Taxonomy" id="5477"/>
    <lineage>
        <taxon>Eukaryota</taxon>
        <taxon>Fungi</taxon>
        <taxon>Dikarya</taxon>
        <taxon>Ascomycota</taxon>
        <taxon>Saccharomycotina</taxon>
        <taxon>Pichiomycetes</taxon>
        <taxon>Pichiales</taxon>
        <taxon>Pichiaceae</taxon>
        <taxon>Ogataea</taxon>
        <taxon>Ogataea/Candida clade</taxon>
    </lineage>
</organism>
<gene>
    <name evidence="1" type="ORF">Cboi01_000181400</name>
</gene>
<accession>A0ACB5TMP1</accession>
<evidence type="ECO:0000313" key="1">
    <source>
        <dbReference type="EMBL" id="GME90363.1"/>
    </source>
</evidence>
<name>A0ACB5TMP1_CANBO</name>